<accession>A0A1G5YBY4</accession>
<evidence type="ECO:0000256" key="2">
    <source>
        <dbReference type="ARBA" id="ARBA00022448"/>
    </source>
</evidence>
<name>A0A1G5YBY4_9BACT</name>
<dbReference type="EMBL" id="FMXE01000015">
    <property type="protein sequence ID" value="SDA79990.1"/>
    <property type="molecule type" value="Genomic_DNA"/>
</dbReference>
<keyword evidence="2" id="KW-0813">Transport</keyword>
<dbReference type="GO" id="GO:0005524">
    <property type="term" value="F:ATP binding"/>
    <property type="evidence" value="ECO:0007669"/>
    <property type="project" value="UniProtKB-KW"/>
</dbReference>
<evidence type="ECO:0000313" key="7">
    <source>
        <dbReference type="Proteomes" id="UP000198756"/>
    </source>
</evidence>
<sequence>MLFLIFFLQSDPLTLLSMELVIKNLSKTYSNGVKALNDISLTVPQGMFGLLGPNGAGKSTLMRTIATLQDADFGTITLNGIDVLKDKQAVRERLGYLPQDFGLYPRINAETMLDHIAQMKGIGKKSDRKELVASLLQKVNLFKDRKKGLGTFSGGMRQRFGIAQALVGNPSLIIVDEPTAGLDPSERNRFYNLLSEIGENTIVILSTHIVEDVNTLCSNMAIICMGEVLMQGKPKEGLSIVQGKIYRKAIEKSDLEKYRKDHQVISTKLIEGKLSLRIESDEDPGNGFMPTPADLEDVYFSYISKKVDPITI</sequence>
<dbReference type="PROSITE" id="PS50893">
    <property type="entry name" value="ABC_TRANSPORTER_2"/>
    <property type="match status" value="1"/>
</dbReference>
<evidence type="ECO:0000256" key="1">
    <source>
        <dbReference type="ARBA" id="ARBA00005417"/>
    </source>
</evidence>
<evidence type="ECO:0000256" key="4">
    <source>
        <dbReference type="ARBA" id="ARBA00022840"/>
    </source>
</evidence>
<dbReference type="SMART" id="SM00382">
    <property type="entry name" value="AAA"/>
    <property type="match status" value="1"/>
</dbReference>
<protein>
    <submittedName>
        <fullName evidence="6">ABC-type multidrug transport system, ATPase component</fullName>
    </submittedName>
</protein>
<dbReference type="AlphaFoldDB" id="A0A1G5YBY4"/>
<dbReference type="Pfam" id="PF00005">
    <property type="entry name" value="ABC_tran"/>
    <property type="match status" value="1"/>
</dbReference>
<dbReference type="Gene3D" id="3.40.50.300">
    <property type="entry name" value="P-loop containing nucleotide triphosphate hydrolases"/>
    <property type="match status" value="1"/>
</dbReference>
<keyword evidence="4" id="KW-0067">ATP-binding</keyword>
<dbReference type="InterPro" id="IPR017871">
    <property type="entry name" value="ABC_transporter-like_CS"/>
</dbReference>
<organism evidence="6 7">
    <name type="scientific">Algoriphagus alkaliphilus</name>
    <dbReference type="NCBI Taxonomy" id="279824"/>
    <lineage>
        <taxon>Bacteria</taxon>
        <taxon>Pseudomonadati</taxon>
        <taxon>Bacteroidota</taxon>
        <taxon>Cytophagia</taxon>
        <taxon>Cytophagales</taxon>
        <taxon>Cyclobacteriaceae</taxon>
        <taxon>Algoriphagus</taxon>
    </lineage>
</organism>
<dbReference type="PANTHER" id="PTHR43335">
    <property type="entry name" value="ABC TRANSPORTER, ATP-BINDING PROTEIN"/>
    <property type="match status" value="1"/>
</dbReference>
<keyword evidence="7" id="KW-1185">Reference proteome</keyword>
<gene>
    <name evidence="6" type="ORF">SAMN03080617_02410</name>
</gene>
<dbReference type="GO" id="GO:0016887">
    <property type="term" value="F:ATP hydrolysis activity"/>
    <property type="evidence" value="ECO:0007669"/>
    <property type="project" value="InterPro"/>
</dbReference>
<reference evidence="7" key="1">
    <citation type="submission" date="2016-10" db="EMBL/GenBank/DDBJ databases">
        <authorList>
            <person name="Varghese N."/>
            <person name="Submissions S."/>
        </authorList>
    </citation>
    <scope>NUCLEOTIDE SEQUENCE [LARGE SCALE GENOMIC DNA]</scope>
    <source>
        <strain evidence="7">DSM 22703</strain>
    </source>
</reference>
<evidence type="ECO:0000313" key="6">
    <source>
        <dbReference type="EMBL" id="SDA79990.1"/>
    </source>
</evidence>
<dbReference type="InterPro" id="IPR003439">
    <property type="entry name" value="ABC_transporter-like_ATP-bd"/>
</dbReference>
<dbReference type="STRING" id="279824.SAMN03080617_02410"/>
<dbReference type="InterPro" id="IPR027417">
    <property type="entry name" value="P-loop_NTPase"/>
</dbReference>
<dbReference type="CDD" id="cd03264">
    <property type="entry name" value="ABC_drug_resistance_like"/>
    <property type="match status" value="1"/>
</dbReference>
<dbReference type="PANTHER" id="PTHR43335:SF2">
    <property type="entry name" value="ABC TRANSPORTER, ATP-BINDING PROTEIN"/>
    <property type="match status" value="1"/>
</dbReference>
<evidence type="ECO:0000259" key="5">
    <source>
        <dbReference type="PROSITE" id="PS50893"/>
    </source>
</evidence>
<dbReference type="SUPFAM" id="SSF52540">
    <property type="entry name" value="P-loop containing nucleoside triphosphate hydrolases"/>
    <property type="match status" value="1"/>
</dbReference>
<comment type="similarity">
    <text evidence="1">Belongs to the ABC transporter superfamily.</text>
</comment>
<dbReference type="InterPro" id="IPR003593">
    <property type="entry name" value="AAA+_ATPase"/>
</dbReference>
<feature type="domain" description="ABC transporter" evidence="5">
    <location>
        <begin position="20"/>
        <end position="250"/>
    </location>
</feature>
<evidence type="ECO:0000256" key="3">
    <source>
        <dbReference type="ARBA" id="ARBA00022741"/>
    </source>
</evidence>
<dbReference type="PROSITE" id="PS00211">
    <property type="entry name" value="ABC_TRANSPORTER_1"/>
    <property type="match status" value="1"/>
</dbReference>
<keyword evidence="3" id="KW-0547">Nucleotide-binding</keyword>
<dbReference type="Proteomes" id="UP000198756">
    <property type="component" value="Unassembled WGS sequence"/>
</dbReference>
<proteinExistence type="inferred from homology"/>